<evidence type="ECO:0000256" key="2">
    <source>
        <dbReference type="PROSITE-ProRule" id="PRU00124"/>
    </source>
</evidence>
<dbReference type="SUPFAM" id="SSF57424">
    <property type="entry name" value="LDL receptor-like module"/>
    <property type="match status" value="2"/>
</dbReference>
<comment type="caution">
    <text evidence="2">Lacks conserved residue(s) required for the propagation of feature annotation.</text>
</comment>
<dbReference type="WBParaSite" id="nRc.2.0.1.t02296-RA">
    <property type="protein sequence ID" value="nRc.2.0.1.t02296-RA"/>
    <property type="gene ID" value="nRc.2.0.1.g02296"/>
</dbReference>
<dbReference type="CDD" id="cd00112">
    <property type="entry name" value="LDLa"/>
    <property type="match status" value="1"/>
</dbReference>
<sequence length="108" mass="12259">MRALPWVVPVLNKTAAGQCRGHAQFNVSFPVNHRNLKCRDVDEFLCRCSDVCIPRSKWQDGNIDCPDGTDEECLEYQYDCKFGKPRCISLYNFMDGVIDCASGFDEGQ</sequence>
<dbReference type="PROSITE" id="PS50068">
    <property type="entry name" value="LDLRA_2"/>
    <property type="match status" value="1"/>
</dbReference>
<dbReference type="InterPro" id="IPR036055">
    <property type="entry name" value="LDL_receptor-like_sf"/>
</dbReference>
<evidence type="ECO:0000313" key="4">
    <source>
        <dbReference type="WBParaSite" id="nRc.2.0.1.t02296-RA"/>
    </source>
</evidence>
<keyword evidence="1" id="KW-1015">Disulfide bond</keyword>
<protein>
    <submittedName>
        <fullName evidence="4">Low-density lipoprotein receptor domain class A</fullName>
    </submittedName>
</protein>
<keyword evidence="3" id="KW-1185">Reference proteome</keyword>
<name>A0A915HL85_ROMCU</name>
<evidence type="ECO:0000256" key="1">
    <source>
        <dbReference type="ARBA" id="ARBA00023157"/>
    </source>
</evidence>
<accession>A0A915HL85</accession>
<reference evidence="4" key="1">
    <citation type="submission" date="2022-11" db="UniProtKB">
        <authorList>
            <consortium name="WormBaseParasite"/>
        </authorList>
    </citation>
    <scope>IDENTIFICATION</scope>
</reference>
<dbReference type="Gene3D" id="4.10.400.10">
    <property type="entry name" value="Low-density Lipoprotein Receptor"/>
    <property type="match status" value="2"/>
</dbReference>
<proteinExistence type="predicted"/>
<dbReference type="AlphaFoldDB" id="A0A915HL85"/>
<dbReference type="Proteomes" id="UP000887565">
    <property type="component" value="Unplaced"/>
</dbReference>
<dbReference type="PRINTS" id="PR00261">
    <property type="entry name" value="LDLRECEPTOR"/>
</dbReference>
<dbReference type="SMART" id="SM00192">
    <property type="entry name" value="LDLa"/>
    <property type="match status" value="2"/>
</dbReference>
<organism evidence="3 4">
    <name type="scientific">Romanomermis culicivorax</name>
    <name type="common">Nematode worm</name>
    <dbReference type="NCBI Taxonomy" id="13658"/>
    <lineage>
        <taxon>Eukaryota</taxon>
        <taxon>Metazoa</taxon>
        <taxon>Ecdysozoa</taxon>
        <taxon>Nematoda</taxon>
        <taxon>Enoplea</taxon>
        <taxon>Dorylaimia</taxon>
        <taxon>Mermithida</taxon>
        <taxon>Mermithoidea</taxon>
        <taxon>Mermithidae</taxon>
        <taxon>Romanomermis</taxon>
    </lineage>
</organism>
<dbReference type="InterPro" id="IPR002172">
    <property type="entry name" value="LDrepeatLR_classA_rpt"/>
</dbReference>
<evidence type="ECO:0000313" key="3">
    <source>
        <dbReference type="Proteomes" id="UP000887565"/>
    </source>
</evidence>